<evidence type="ECO:0000313" key="2">
    <source>
        <dbReference type="EMBL" id="XBH02383.1"/>
    </source>
</evidence>
<sequence length="192" mass="20761">MTIPRPHHMFPFNNLNVTPAALALALLLLALVAPARADPGHDDQAPDLGDCQKLQVRPGNKVFFHAFGVGVQIYRWNGESWDFVAPAAVLFANSSEDSAVGMHFAGPTWQSVGGSKVVGTVIEHCTPDPDAIPWLLLGAASTEGPGLFRRVTYIQRLNTVGGKAPNHPGAFPGDVARVPYTADYFFYHRAHH</sequence>
<feature type="chain" id="PRO_5043761515" evidence="1">
    <location>
        <begin position="38"/>
        <end position="192"/>
    </location>
</feature>
<dbReference type="Pfam" id="PF11937">
    <property type="entry name" value="DUF3455"/>
    <property type="match status" value="1"/>
</dbReference>
<feature type="signal peptide" evidence="1">
    <location>
        <begin position="1"/>
        <end position="37"/>
    </location>
</feature>
<keyword evidence="1" id="KW-0732">Signal</keyword>
<name>A0AAU7CB96_9BACT</name>
<dbReference type="PANTHER" id="PTHR35567">
    <property type="entry name" value="MALATE DEHYDROGENASE (AFU_ORTHOLOGUE AFUA_2G13800)"/>
    <property type="match status" value="1"/>
</dbReference>
<dbReference type="AlphaFoldDB" id="A0AAU7CB96"/>
<dbReference type="InterPro" id="IPR021851">
    <property type="entry name" value="DUF3455"/>
</dbReference>
<evidence type="ECO:0000256" key="1">
    <source>
        <dbReference type="SAM" id="SignalP"/>
    </source>
</evidence>
<dbReference type="PANTHER" id="PTHR35567:SF1">
    <property type="entry name" value="CONSERVED FUNGAL PROTEIN (AFU_ORTHOLOGUE AFUA_1G14230)"/>
    <property type="match status" value="1"/>
</dbReference>
<proteinExistence type="predicted"/>
<gene>
    <name evidence="2" type="ORF">V5E97_29220</name>
</gene>
<organism evidence="2">
    <name type="scientific">Singulisphaera sp. Ch08</name>
    <dbReference type="NCBI Taxonomy" id="3120278"/>
    <lineage>
        <taxon>Bacteria</taxon>
        <taxon>Pseudomonadati</taxon>
        <taxon>Planctomycetota</taxon>
        <taxon>Planctomycetia</taxon>
        <taxon>Isosphaerales</taxon>
        <taxon>Isosphaeraceae</taxon>
        <taxon>Singulisphaera</taxon>
    </lineage>
</organism>
<dbReference type="EMBL" id="CP155447">
    <property type="protein sequence ID" value="XBH02383.1"/>
    <property type="molecule type" value="Genomic_DNA"/>
</dbReference>
<accession>A0AAU7CB96</accession>
<reference evidence="2" key="1">
    <citation type="submission" date="2024-05" db="EMBL/GenBank/DDBJ databases">
        <title>Planctomycetes of the genus Singulisphaera possess chitinolytic capabilities.</title>
        <authorList>
            <person name="Ivanova A."/>
        </authorList>
    </citation>
    <scope>NUCLEOTIDE SEQUENCE</scope>
    <source>
        <strain evidence="2">Ch08T</strain>
    </source>
</reference>
<dbReference type="RefSeq" id="WP_406695125.1">
    <property type="nucleotide sequence ID" value="NZ_CP155447.1"/>
</dbReference>
<protein>
    <submittedName>
        <fullName evidence="2">DUF3455 domain-containing protein</fullName>
    </submittedName>
</protein>